<evidence type="ECO:0000313" key="2">
    <source>
        <dbReference type="Proteomes" id="UP001302493"/>
    </source>
</evidence>
<accession>A0ACD4VPF1</accession>
<organism evidence="1 2">
    <name type="scientific">Brevundimonas nasdae</name>
    <dbReference type="NCBI Taxonomy" id="172043"/>
    <lineage>
        <taxon>Bacteria</taxon>
        <taxon>Pseudomonadati</taxon>
        <taxon>Pseudomonadota</taxon>
        <taxon>Alphaproteobacteria</taxon>
        <taxon>Caulobacterales</taxon>
        <taxon>Caulobacteraceae</taxon>
        <taxon>Brevundimonas</taxon>
    </lineage>
</organism>
<reference evidence="1" key="1">
    <citation type="submission" date="2023-03" db="EMBL/GenBank/DDBJ databases">
        <title>Genome sequence of Brevundimonas nasdae SJTX8.</title>
        <authorList>
            <person name="Liang R."/>
        </authorList>
    </citation>
    <scope>NUCLEOTIDE SEQUENCE</scope>
    <source>
        <strain evidence="1">X8</strain>
    </source>
</reference>
<gene>
    <name evidence="1" type="ORF">PZA08_03025</name>
</gene>
<keyword evidence="2" id="KW-1185">Reference proteome</keyword>
<protein>
    <submittedName>
        <fullName evidence="1">Helix-turn-helix domain-containing protein</fullName>
    </submittedName>
</protein>
<dbReference type="EMBL" id="CP119180">
    <property type="protein sequence ID" value="WOB79149.1"/>
    <property type="molecule type" value="Genomic_DNA"/>
</dbReference>
<evidence type="ECO:0000313" key="1">
    <source>
        <dbReference type="EMBL" id="WOB79149.1"/>
    </source>
</evidence>
<name>A0ACD4VPF1_9CAUL</name>
<proteinExistence type="predicted"/>
<sequence length="409" mass="41936">MSRSDRSRLDARAALLVGAQSSISGPVNGASALCFPDMGSGVMTLNAGVAPEAIESIADRPDPTASFVDAATLGDGFRAARERSGKSPAELAAETKVHRRFLTALEQNDWSSLPSRVFALGYVRAYASALALDEQTAVERFKRESPDTSVPLKAPIGIAFEDVKRHSPRIVAGIAAVVVAVIGWNVFQRASLHQTAHPSDIAAVPKTWTGAADPDPQVALSAPMSAPPDQTTPALYITPGLEAELTGVDPTDPAVIAAAANPEPVQKAFNPRGAVYGASANASMVVIQAKTAGALVVRLGDGQALFARQMAPGEAWRAPIGVAATVDVSDPAAFDVFLNGEYGGPLAGVLTPLAQLNSRADQAAKALAASQARAQVQVQAVQARTQAAATLGATPSPAPAPSSPAPAPN</sequence>
<dbReference type="Proteomes" id="UP001302493">
    <property type="component" value="Chromosome"/>
</dbReference>